<dbReference type="EMBL" id="VSRR010001443">
    <property type="protein sequence ID" value="MPC25299.1"/>
    <property type="molecule type" value="Genomic_DNA"/>
</dbReference>
<dbReference type="PANTHER" id="PTHR43690">
    <property type="entry name" value="NARDILYSIN"/>
    <property type="match status" value="1"/>
</dbReference>
<evidence type="ECO:0000313" key="5">
    <source>
        <dbReference type="Proteomes" id="UP000324222"/>
    </source>
</evidence>
<reference evidence="4 5" key="1">
    <citation type="submission" date="2019-05" db="EMBL/GenBank/DDBJ databases">
        <title>Another draft genome of Portunus trituberculatus and its Hox gene families provides insights of decapod evolution.</title>
        <authorList>
            <person name="Jeong J.-H."/>
            <person name="Song I."/>
            <person name="Kim S."/>
            <person name="Choi T."/>
            <person name="Kim D."/>
            <person name="Ryu S."/>
            <person name="Kim W."/>
        </authorList>
    </citation>
    <scope>NUCLEOTIDE SEQUENCE [LARGE SCALE GENOMIC DNA]</scope>
    <source>
        <tissue evidence="4">Muscle</tissue>
    </source>
</reference>
<name>A0A5B7DW23_PORTR</name>
<dbReference type="InterPro" id="IPR054734">
    <property type="entry name" value="PqqF-like_C_4"/>
</dbReference>
<dbReference type="GO" id="GO:0005739">
    <property type="term" value="C:mitochondrion"/>
    <property type="evidence" value="ECO:0007669"/>
    <property type="project" value="TreeGrafter"/>
</dbReference>
<dbReference type="GO" id="GO:0005829">
    <property type="term" value="C:cytosol"/>
    <property type="evidence" value="ECO:0007669"/>
    <property type="project" value="TreeGrafter"/>
</dbReference>
<sequence>MTVETVEAFIPRFLSGLHVEMLIHGNMRKESAATLATTLQDQLTSRAHTRPLLPSQLVRQREYQLRDGKYGRICGCCPLDLPHHTIHHHFIHYPHHHHFIHHHITITSSTIYITITSSSTTSPLLHPLSTSPSLHPPSTSPSLHPPPHHHYFIIHITITSSTTTSPLLHPPSTSPSLHPLPHHQHFIHRHITITSSTVTSPLLHPPSHHHYFIHRHITITSSTVTPPSLHPPPHHHHFIHHHITITSSTTTTLTTAGTSLSHHTTQIPSSTTAATSPPTPHLTSPLTVPLSTTGSSQMYRAENSVHKSSAVETYFQCGMQETHNNMLLELLCQIFAEPAFDELRTKEQLGYIVWCGIRRANGTQGLRIIVQGDRHPEYLTSRIEAFLHKMGDNLEKLPEEDFVRHREALASRRLERPKKLSHLTGNWWAEITSNQYNFDRDALEVAHLRTLTKDDVIDFYKSSLIW</sequence>
<protein>
    <submittedName>
        <fullName evidence="4">Insulin-degrading enzyme</fullName>
    </submittedName>
</protein>
<dbReference type="OrthoDB" id="952271at2759"/>
<dbReference type="Proteomes" id="UP000324222">
    <property type="component" value="Unassembled WGS sequence"/>
</dbReference>
<comment type="caution">
    <text evidence="4">The sequence shown here is derived from an EMBL/GenBank/DDBJ whole genome shotgun (WGS) entry which is preliminary data.</text>
</comment>
<gene>
    <name evidence="4" type="primary">IDE_1</name>
    <name evidence="4" type="ORF">E2C01_018405</name>
</gene>
<feature type="region of interest" description="Disordered" evidence="2">
    <location>
        <begin position="261"/>
        <end position="286"/>
    </location>
</feature>
<feature type="domain" description="Coenzyme PQQ synthesis protein F-like C-terminal lobe" evidence="3">
    <location>
        <begin position="330"/>
        <end position="428"/>
    </location>
</feature>
<dbReference type="AlphaFoldDB" id="A0A5B7DW23"/>
<organism evidence="4 5">
    <name type="scientific">Portunus trituberculatus</name>
    <name type="common">Swimming crab</name>
    <name type="synonym">Neptunus trituberculatus</name>
    <dbReference type="NCBI Taxonomy" id="210409"/>
    <lineage>
        <taxon>Eukaryota</taxon>
        <taxon>Metazoa</taxon>
        <taxon>Ecdysozoa</taxon>
        <taxon>Arthropoda</taxon>
        <taxon>Crustacea</taxon>
        <taxon>Multicrustacea</taxon>
        <taxon>Malacostraca</taxon>
        <taxon>Eumalacostraca</taxon>
        <taxon>Eucarida</taxon>
        <taxon>Decapoda</taxon>
        <taxon>Pleocyemata</taxon>
        <taxon>Brachyura</taxon>
        <taxon>Eubrachyura</taxon>
        <taxon>Portunoidea</taxon>
        <taxon>Portunidae</taxon>
        <taxon>Portuninae</taxon>
        <taxon>Portunus</taxon>
    </lineage>
</organism>
<dbReference type="GO" id="GO:0043171">
    <property type="term" value="P:peptide catabolic process"/>
    <property type="evidence" value="ECO:0007669"/>
    <property type="project" value="TreeGrafter"/>
</dbReference>
<dbReference type="GO" id="GO:0046872">
    <property type="term" value="F:metal ion binding"/>
    <property type="evidence" value="ECO:0007669"/>
    <property type="project" value="UniProtKB-KW"/>
</dbReference>
<dbReference type="SUPFAM" id="SSF63411">
    <property type="entry name" value="LuxS/MPP-like metallohydrolase"/>
    <property type="match status" value="2"/>
</dbReference>
<dbReference type="InterPro" id="IPR011249">
    <property type="entry name" value="Metalloenz_LuxS/M16"/>
</dbReference>
<keyword evidence="5" id="KW-1185">Reference proteome</keyword>
<evidence type="ECO:0000313" key="4">
    <source>
        <dbReference type="EMBL" id="MPC25299.1"/>
    </source>
</evidence>
<dbReference type="Pfam" id="PF22456">
    <property type="entry name" value="PqqF-like_C_4"/>
    <property type="match status" value="1"/>
</dbReference>
<keyword evidence="1" id="KW-0479">Metal-binding</keyword>
<dbReference type="GO" id="GO:0051603">
    <property type="term" value="P:proteolysis involved in protein catabolic process"/>
    <property type="evidence" value="ECO:0007669"/>
    <property type="project" value="TreeGrafter"/>
</dbReference>
<dbReference type="InterPro" id="IPR050626">
    <property type="entry name" value="Peptidase_M16"/>
</dbReference>
<evidence type="ECO:0000259" key="3">
    <source>
        <dbReference type="Pfam" id="PF22456"/>
    </source>
</evidence>
<evidence type="ECO:0000256" key="1">
    <source>
        <dbReference type="ARBA" id="ARBA00022723"/>
    </source>
</evidence>
<dbReference type="GO" id="GO:0004222">
    <property type="term" value="F:metalloendopeptidase activity"/>
    <property type="evidence" value="ECO:0007669"/>
    <property type="project" value="TreeGrafter"/>
</dbReference>
<dbReference type="Gene3D" id="3.30.830.10">
    <property type="entry name" value="Metalloenzyme, LuxS/M16 peptidase-like"/>
    <property type="match status" value="2"/>
</dbReference>
<proteinExistence type="predicted"/>
<accession>A0A5B7DW23</accession>
<feature type="region of interest" description="Disordered" evidence="2">
    <location>
        <begin position="124"/>
        <end position="143"/>
    </location>
</feature>
<feature type="compositionally biased region" description="Low complexity" evidence="2">
    <location>
        <begin position="124"/>
        <end position="133"/>
    </location>
</feature>
<evidence type="ECO:0000256" key="2">
    <source>
        <dbReference type="SAM" id="MobiDB-lite"/>
    </source>
</evidence>
<dbReference type="PANTHER" id="PTHR43690:SF18">
    <property type="entry name" value="INSULIN-DEGRADING ENZYME-RELATED"/>
    <property type="match status" value="1"/>
</dbReference>
<feature type="compositionally biased region" description="Pro residues" evidence="2">
    <location>
        <begin position="134"/>
        <end position="143"/>
    </location>
</feature>